<keyword evidence="1" id="KW-1133">Transmembrane helix</keyword>
<keyword evidence="1" id="KW-0812">Transmembrane</keyword>
<dbReference type="Proteomes" id="UP000283522">
    <property type="component" value="Unassembled WGS sequence"/>
</dbReference>
<evidence type="ECO:0000256" key="1">
    <source>
        <dbReference type="SAM" id="Phobius"/>
    </source>
</evidence>
<reference evidence="2 3" key="1">
    <citation type="submission" date="2018-09" db="EMBL/GenBank/DDBJ databases">
        <authorList>
            <person name="Wang X."/>
            <person name="Du Z."/>
        </authorList>
    </citation>
    <scope>NUCLEOTIDE SEQUENCE [LARGE SCALE GENOMIC DNA]</scope>
    <source>
        <strain evidence="2 3">N3</strain>
    </source>
</reference>
<organism evidence="2 3">
    <name type="scientific">Algoriphagus lacus</name>
    <dbReference type="NCBI Taxonomy" id="2056311"/>
    <lineage>
        <taxon>Bacteria</taxon>
        <taxon>Pseudomonadati</taxon>
        <taxon>Bacteroidota</taxon>
        <taxon>Cytophagia</taxon>
        <taxon>Cytophagales</taxon>
        <taxon>Cyclobacteriaceae</taxon>
        <taxon>Algoriphagus</taxon>
    </lineage>
</organism>
<gene>
    <name evidence="2" type="ORF">D0X99_20090</name>
</gene>
<accession>A0A418PLN4</accession>
<comment type="caution">
    <text evidence="2">The sequence shown here is derived from an EMBL/GenBank/DDBJ whole genome shotgun (WGS) entry which is preliminary data.</text>
</comment>
<evidence type="ECO:0000313" key="2">
    <source>
        <dbReference type="EMBL" id="RIW11979.1"/>
    </source>
</evidence>
<dbReference type="AlphaFoldDB" id="A0A418PLN4"/>
<keyword evidence="1" id="KW-0472">Membrane</keyword>
<protein>
    <submittedName>
        <fullName evidence="2">Uncharacterized protein</fullName>
    </submittedName>
</protein>
<sequence length="337" mass="38659">MLIIKSFVLLRKGILGRKKYPVVGIYHLFSFFYLSENHFFMARMVFIFLLFGLAVSCSTIPDPIPESPEQLETDSLMAIYGKSIVTPNLNFLKYFQLDKNGNTLVYGGTSDRFWFGAFRPDRSLIKENLVQLDLEKRFEQPVSKSSAISQRVLDKLIFEVFTHEQSEKSPNTSLARSIMGLSESTYEINYITDYIHRDDYIYIELARPWKGGYLLEINGSLGRSGKNYTQYISTDFSVSQKWDCRSPLSPRIGVYYFEKDLFVDVVQNGVWGFNYSTCSRWEYNTLDFFGKETCPGCNTSIKLKSQQEGICTLEVSLNGEIRTVVIDYRTGALVSNG</sequence>
<proteinExistence type="predicted"/>
<evidence type="ECO:0000313" key="3">
    <source>
        <dbReference type="Proteomes" id="UP000283522"/>
    </source>
</evidence>
<keyword evidence="3" id="KW-1185">Reference proteome</keyword>
<feature type="transmembrane region" description="Helical" evidence="1">
    <location>
        <begin position="20"/>
        <end position="35"/>
    </location>
</feature>
<name>A0A418PLN4_9BACT</name>
<dbReference type="EMBL" id="QXML01000019">
    <property type="protein sequence ID" value="RIW11979.1"/>
    <property type="molecule type" value="Genomic_DNA"/>
</dbReference>